<dbReference type="RefSeq" id="WP_028385330.1">
    <property type="nucleotide sequence ID" value="NZ_CAAAJG010000019.1"/>
</dbReference>
<evidence type="ECO:0000313" key="7">
    <source>
        <dbReference type="Proteomes" id="UP000254040"/>
    </source>
</evidence>
<organism evidence="5 7">
    <name type="scientific">Legionella moravica</name>
    <dbReference type="NCBI Taxonomy" id="39962"/>
    <lineage>
        <taxon>Bacteria</taxon>
        <taxon>Pseudomonadati</taxon>
        <taxon>Pseudomonadota</taxon>
        <taxon>Gammaproteobacteria</taxon>
        <taxon>Legionellales</taxon>
        <taxon>Legionellaceae</taxon>
        <taxon>Legionella</taxon>
    </lineage>
</organism>
<proteinExistence type="inferred from homology"/>
<dbReference type="OrthoDB" id="5288800at2"/>
<dbReference type="PANTHER" id="PTHR30483:SF6">
    <property type="entry name" value="PERIPLASMIC BINDING PROTEIN OF ABC TRANSPORTER FOR NATURAL AMINO ACIDS"/>
    <property type="match status" value="1"/>
</dbReference>
<name>A0A378K313_9GAMM</name>
<dbReference type="Pfam" id="PF13458">
    <property type="entry name" value="Peripla_BP_6"/>
    <property type="match status" value="1"/>
</dbReference>
<dbReference type="SUPFAM" id="SSF53822">
    <property type="entry name" value="Periplasmic binding protein-like I"/>
    <property type="match status" value="1"/>
</dbReference>
<dbReference type="InterPro" id="IPR051010">
    <property type="entry name" value="BCAA_transport"/>
</dbReference>
<feature type="domain" description="Leucine-binding protein" evidence="3">
    <location>
        <begin position="36"/>
        <end position="351"/>
    </location>
</feature>
<dbReference type="EMBL" id="LNYN01000035">
    <property type="protein sequence ID" value="KTD31679.1"/>
    <property type="molecule type" value="Genomic_DNA"/>
</dbReference>
<evidence type="ECO:0000313" key="6">
    <source>
        <dbReference type="Proteomes" id="UP000054985"/>
    </source>
</evidence>
<accession>A0A378K313</accession>
<dbReference type="PANTHER" id="PTHR30483">
    <property type="entry name" value="LEUCINE-SPECIFIC-BINDING PROTEIN"/>
    <property type="match status" value="1"/>
</dbReference>
<dbReference type="InterPro" id="IPR028081">
    <property type="entry name" value="Leu-bd"/>
</dbReference>
<dbReference type="EMBL" id="UGOG01000001">
    <property type="protein sequence ID" value="STX62241.1"/>
    <property type="molecule type" value="Genomic_DNA"/>
</dbReference>
<dbReference type="Gene3D" id="3.40.50.2300">
    <property type="match status" value="2"/>
</dbReference>
<dbReference type="STRING" id="39962.Lmor_2555"/>
<dbReference type="Proteomes" id="UP000054985">
    <property type="component" value="Unassembled WGS sequence"/>
</dbReference>
<keyword evidence="6" id="KW-1185">Reference proteome</keyword>
<evidence type="ECO:0000313" key="4">
    <source>
        <dbReference type="EMBL" id="KTD31679.1"/>
    </source>
</evidence>
<reference evidence="4 6" key="1">
    <citation type="submission" date="2015-11" db="EMBL/GenBank/DDBJ databases">
        <title>Genomic analysis of 38 Legionella species identifies large and diverse effector repertoires.</title>
        <authorList>
            <person name="Burstein D."/>
            <person name="Amaro F."/>
            <person name="Zusman T."/>
            <person name="Lifshitz Z."/>
            <person name="Cohen O."/>
            <person name="Gilbert J.A."/>
            <person name="Pupko T."/>
            <person name="Shuman H.A."/>
            <person name="Segal G."/>
        </authorList>
    </citation>
    <scope>NUCLEOTIDE SEQUENCE [LARGE SCALE GENOMIC DNA]</scope>
    <source>
        <strain evidence="4 6">ATCC 43877</strain>
    </source>
</reference>
<dbReference type="InterPro" id="IPR028082">
    <property type="entry name" value="Peripla_BP_I"/>
</dbReference>
<evidence type="ECO:0000256" key="2">
    <source>
        <dbReference type="ARBA" id="ARBA00022729"/>
    </source>
</evidence>
<evidence type="ECO:0000313" key="5">
    <source>
        <dbReference type="EMBL" id="STX62241.1"/>
    </source>
</evidence>
<gene>
    <name evidence="5" type="primary">livK</name>
    <name evidence="4" type="ORF">Lmor_2555</name>
    <name evidence="5" type="ORF">NCTC12239_01162</name>
</gene>
<keyword evidence="2" id="KW-0732">Signal</keyword>
<evidence type="ECO:0000259" key="3">
    <source>
        <dbReference type="Pfam" id="PF13458"/>
    </source>
</evidence>
<dbReference type="Proteomes" id="UP000254040">
    <property type="component" value="Unassembled WGS sequence"/>
</dbReference>
<protein>
    <submittedName>
        <fullName evidence="5">Leucine-specific-binding protein</fullName>
    </submittedName>
</protein>
<dbReference type="AlphaFoldDB" id="A0A378K313"/>
<sequence>MPASRKMAVLLICSAACAGVLWIWCYYTSQSPTIVIKIGALLPAENGDLAENRKMMIRGMELAKEDIDAKYKGQVVLDFDYQNGCFAKESIPAVQKFSHDQVPIIAASFCLFGHLPILPVTEGNKIITFNTAANPDQALNLQYAFSTNVEVKNEAQRLSQFAFKELGARRAVTMFLDTPFGHDYDKYFTFDFNHCGGDVVGSFPNAPDGKQFKSMISQIKLLKPDIIITAHFGLPLAMFIKEVRQANINVPILGNYETEDPTVINYAGDAAEGVMFSSSELNEKTPIMNDFERRYIRKFGAEPNVLVTNVYDDVVLSVDSYLACKNDRDCMANYLHQISNYQGVSGTITINPSGATNKPTIFKIIKNHTFIPYQKYQVNK</sequence>
<reference evidence="5 7" key="2">
    <citation type="submission" date="2018-06" db="EMBL/GenBank/DDBJ databases">
        <authorList>
            <consortium name="Pathogen Informatics"/>
            <person name="Doyle S."/>
        </authorList>
    </citation>
    <scope>NUCLEOTIDE SEQUENCE [LARGE SCALE GENOMIC DNA]</scope>
    <source>
        <strain evidence="5 7">NCTC12239</strain>
    </source>
</reference>
<evidence type="ECO:0000256" key="1">
    <source>
        <dbReference type="ARBA" id="ARBA00010062"/>
    </source>
</evidence>
<comment type="similarity">
    <text evidence="1">Belongs to the leucine-binding protein family.</text>
</comment>